<evidence type="ECO:0000259" key="3">
    <source>
        <dbReference type="Pfam" id="PF20703"/>
    </source>
</evidence>
<feature type="domain" description="Novel STAND NTPase 1" evidence="3">
    <location>
        <begin position="265"/>
        <end position="667"/>
    </location>
</feature>
<dbReference type="Gene3D" id="2.160.20.80">
    <property type="entry name" value="E3 ubiquitin-protein ligase SopA"/>
    <property type="match status" value="1"/>
</dbReference>
<dbReference type="CDD" id="cd00267">
    <property type="entry name" value="ABC_ATPase"/>
    <property type="match status" value="1"/>
</dbReference>
<dbReference type="Pfam" id="PF00805">
    <property type="entry name" value="Pentapeptide"/>
    <property type="match status" value="1"/>
</dbReference>
<evidence type="ECO:0000256" key="1">
    <source>
        <dbReference type="SAM" id="Phobius"/>
    </source>
</evidence>
<dbReference type="InterPro" id="IPR049052">
    <property type="entry name" value="nSTAND1"/>
</dbReference>
<name>A0ABS5Y3F6_9CYAN</name>
<dbReference type="EMBL" id="JADOER010000005">
    <property type="protein sequence ID" value="MBT9312151.1"/>
    <property type="molecule type" value="Genomic_DNA"/>
</dbReference>
<evidence type="ECO:0000259" key="2">
    <source>
        <dbReference type="Pfam" id="PF00656"/>
    </source>
</evidence>
<organism evidence="4 5">
    <name type="scientific">Leptothoe kymatousa TAU-MAC 1615</name>
    <dbReference type="NCBI Taxonomy" id="2364775"/>
    <lineage>
        <taxon>Bacteria</taxon>
        <taxon>Bacillati</taxon>
        <taxon>Cyanobacteriota</taxon>
        <taxon>Cyanophyceae</taxon>
        <taxon>Nodosilineales</taxon>
        <taxon>Cymatolegaceae</taxon>
        <taxon>Leptothoe</taxon>
        <taxon>Leptothoe kymatousa</taxon>
    </lineage>
</organism>
<dbReference type="Gene3D" id="3.40.50.300">
    <property type="entry name" value="P-loop containing nucleotide triphosphate hydrolases"/>
    <property type="match status" value="1"/>
</dbReference>
<dbReference type="Pfam" id="PF00656">
    <property type="entry name" value="Peptidase_C14"/>
    <property type="match status" value="1"/>
</dbReference>
<comment type="caution">
    <text evidence="4">The sequence shown here is derived from an EMBL/GenBank/DDBJ whole genome shotgun (WGS) entry which is preliminary data.</text>
</comment>
<dbReference type="Gene3D" id="3.40.50.1460">
    <property type="match status" value="1"/>
</dbReference>
<dbReference type="SUPFAM" id="SSF52540">
    <property type="entry name" value="P-loop containing nucleoside triphosphate hydrolases"/>
    <property type="match status" value="1"/>
</dbReference>
<keyword evidence="1" id="KW-1133">Transmembrane helix</keyword>
<evidence type="ECO:0000313" key="5">
    <source>
        <dbReference type="Proteomes" id="UP001196661"/>
    </source>
</evidence>
<sequence>MSRDALIVGINSYQYLSPLKAPAKDAEAISQRLEQDGDFKVWRFPEQIDQANRNKPIVSSTHQVPQSQLKQALKQLFLPDSKQAPETALFYFSGHGIPDEEGEDGYDKGYLATSDTHPSNPSSGISLGWLHWLLSKSKIKQQVIWLDCCHSGFLIVNVGAANPGNSESRDRCFIASSRDFESSWEDLNSQYSVLTKALLEGLEPSRLPGRWIDTFALVDYVNQALKDELQTPVCTNSGEAIKLTRPWKIDDQAIKPPPADTGICPYKGLSYFDCNDEDYKYFYGRETLSKTLIDKVLHDNFLVLVGASGSGKSSVLRAGLLQHIKDKGDIEIRILVPGEHPLQSLADAFVDKNLDPVNRADQQAKAELRICEGATGLQRLVQNSDARRVVLAVDQFEETFTLCQDKAERKDFFDTLLGALEAVSSRLCLIFAIRSDLLGQCFEEDYKHLAEKVKQHLELIMPMTQDELTQSILKPAKQVDVGFEPGLPELLLRDVQQSLSELPLLQYTLKELWNWQKCSQLNISTYMKIGGVSGALKRRADKIYDAFTPEQQRIAKYIFLSLIYVGEDFEPTRRRITQYNLVSNQYPNTLVVEVLTVLVDENLLVTDNQQVLEIGNYSNATVDIVHETLIRNWPKLQEWLDENKHCVIEKQKIESATKDWYVHKKNKDYLLQGHRLLYAKKYLKEYNKQVPLTTLEVEFVKKSLKSRSSKFIGLASAFAFLTGGLLLVLLLLEPSLRQSKIRQAYETLKAEQGGSFERQSFIYLTSGCSQLNHFKWAPKFTSNFLKLVFGNCEKLHDVSLTNASLYRLHIVNVDLQGAHLNAANLNSTTLENSDLEYSKNMAEINFSESDMRSVSLIHSNLRGADFGNSDLRSVRFRDANLNKSIFYSAFLKNVSFRDANLENATFSKAFLEKVDLRDTILNSTDFRNSTILNSDLHGSIGLSDEQLSTTYICNSKLPTNISIDPNRDCEKINRE</sequence>
<proteinExistence type="predicted"/>
<dbReference type="InterPro" id="IPR027417">
    <property type="entry name" value="P-loop_NTPase"/>
</dbReference>
<reference evidence="4 5" key="1">
    <citation type="journal article" date="2021" name="Mar. Drugs">
        <title>Genome Reduction and Secondary Metabolism of the Marine Sponge-Associated Cyanobacterium Leptothoe.</title>
        <authorList>
            <person name="Konstantinou D."/>
            <person name="Popin R.V."/>
            <person name="Fewer D.P."/>
            <person name="Sivonen K."/>
            <person name="Gkelis S."/>
        </authorList>
    </citation>
    <scope>NUCLEOTIDE SEQUENCE [LARGE SCALE GENOMIC DNA]</scope>
    <source>
        <strain evidence="4 5">TAU-MAC 1615</strain>
    </source>
</reference>
<accession>A0ABS5Y3F6</accession>
<dbReference type="SUPFAM" id="SSF141571">
    <property type="entry name" value="Pentapeptide repeat-like"/>
    <property type="match status" value="1"/>
</dbReference>
<keyword evidence="1" id="KW-0472">Membrane</keyword>
<gene>
    <name evidence="4" type="ORF">IXB28_08040</name>
</gene>
<keyword evidence="5" id="KW-1185">Reference proteome</keyword>
<dbReference type="PANTHER" id="PTHR14136">
    <property type="entry name" value="BTB_POZ DOMAIN-CONTAINING PROTEIN KCTD9"/>
    <property type="match status" value="1"/>
</dbReference>
<feature type="transmembrane region" description="Helical" evidence="1">
    <location>
        <begin position="711"/>
        <end position="732"/>
    </location>
</feature>
<protein>
    <submittedName>
        <fullName evidence="4">Pentapeptide repeat-containing protein</fullName>
    </submittedName>
</protein>
<evidence type="ECO:0000313" key="4">
    <source>
        <dbReference type="EMBL" id="MBT9312151.1"/>
    </source>
</evidence>
<dbReference type="RefSeq" id="WP_215618050.1">
    <property type="nucleotide sequence ID" value="NZ_JADOER010000005.1"/>
</dbReference>
<dbReference type="InterPro" id="IPR051082">
    <property type="entry name" value="Pentapeptide-BTB/POZ_domain"/>
</dbReference>
<dbReference type="Pfam" id="PF20703">
    <property type="entry name" value="nSTAND1"/>
    <property type="match status" value="1"/>
</dbReference>
<dbReference type="PANTHER" id="PTHR14136:SF17">
    <property type="entry name" value="BTB_POZ DOMAIN-CONTAINING PROTEIN KCTD9"/>
    <property type="match status" value="1"/>
</dbReference>
<keyword evidence="1" id="KW-0812">Transmembrane</keyword>
<dbReference type="Pfam" id="PF13599">
    <property type="entry name" value="Pentapeptide_4"/>
    <property type="match status" value="1"/>
</dbReference>
<feature type="domain" description="Peptidase C14 caspase" evidence="2">
    <location>
        <begin position="5"/>
        <end position="235"/>
    </location>
</feature>
<dbReference type="InterPro" id="IPR029030">
    <property type="entry name" value="Caspase-like_dom_sf"/>
</dbReference>
<dbReference type="InterPro" id="IPR011600">
    <property type="entry name" value="Pept_C14_caspase"/>
</dbReference>
<dbReference type="InterPro" id="IPR001646">
    <property type="entry name" value="5peptide_repeat"/>
</dbReference>
<dbReference type="Proteomes" id="UP001196661">
    <property type="component" value="Unassembled WGS sequence"/>
</dbReference>
<dbReference type="SUPFAM" id="SSF52129">
    <property type="entry name" value="Caspase-like"/>
    <property type="match status" value="1"/>
</dbReference>